<dbReference type="Proteomes" id="UP001497493">
    <property type="component" value="Chromosome"/>
</dbReference>
<dbReference type="EMBL" id="OZ026884">
    <property type="protein sequence ID" value="CAL1240067.1"/>
    <property type="molecule type" value="Genomic_DNA"/>
</dbReference>
<organism evidence="3 4">
    <name type="scientific">Candidatus Methylocalor cossyra</name>
    <dbReference type="NCBI Taxonomy" id="3108543"/>
    <lineage>
        <taxon>Bacteria</taxon>
        <taxon>Pseudomonadati</taxon>
        <taxon>Pseudomonadota</taxon>
        <taxon>Gammaproteobacteria</taxon>
        <taxon>Methylococcales</taxon>
        <taxon>Methylococcaceae</taxon>
        <taxon>Candidatus Methylocalor</taxon>
    </lineage>
</organism>
<evidence type="ECO:0000259" key="2">
    <source>
        <dbReference type="Pfam" id="PF00535"/>
    </source>
</evidence>
<evidence type="ECO:0000256" key="1">
    <source>
        <dbReference type="SAM" id="Phobius"/>
    </source>
</evidence>
<accession>A0ABM9NHI4</accession>
<evidence type="ECO:0000313" key="4">
    <source>
        <dbReference type="Proteomes" id="UP001497493"/>
    </source>
</evidence>
<dbReference type="InterPro" id="IPR050256">
    <property type="entry name" value="Glycosyltransferase_2"/>
</dbReference>
<dbReference type="SUPFAM" id="SSF53448">
    <property type="entry name" value="Nucleotide-diphospho-sugar transferases"/>
    <property type="match status" value="1"/>
</dbReference>
<dbReference type="CDD" id="cd04179">
    <property type="entry name" value="DPM_DPG-synthase_like"/>
    <property type="match status" value="1"/>
</dbReference>
<feature type="transmembrane region" description="Helical" evidence="1">
    <location>
        <begin position="269"/>
        <end position="286"/>
    </location>
</feature>
<keyword evidence="1" id="KW-0812">Transmembrane</keyword>
<feature type="domain" description="Glycosyltransferase 2-like" evidence="2">
    <location>
        <begin position="18"/>
        <end position="171"/>
    </location>
</feature>
<keyword evidence="3" id="KW-0808">Transferase</keyword>
<reference evidence="3 4" key="1">
    <citation type="submission" date="2024-04" db="EMBL/GenBank/DDBJ databases">
        <authorList>
            <person name="Cremers G."/>
        </authorList>
    </citation>
    <scope>NUCLEOTIDE SEQUENCE [LARGE SCALE GENOMIC DNA]</scope>
    <source>
        <strain evidence="3">MeCH1-AG</strain>
    </source>
</reference>
<sequence length="309" mass="34111">MNSTEFRSVPPPRPETLSIVLPARDEAEGLKHLLPKLRHHFPEAEIVVVNDGSRDETLAIASALGAKVVSHPYSMGNGAAIKTGARHAAGDILVFMDADGQHDPADIASLLAKLAEGYEMVVGARQSNGHASLGRRSANYFYNKLASIMTGYHIEDLTSGFRAVRAGPFRKFLYLLPNGFSYPTTSTMAFFRSGYPVAYVPIRTGKRTQGGASKIKVVRDGLRFFIIILKIGALFSPMRLFLPISLFLWFGGLDVYIYNYITQGRFTNMSVFLLLSGLFTFLIGILSEQVSSLHYRGVEEDVPRSSRDR</sequence>
<keyword evidence="1" id="KW-0472">Membrane</keyword>
<keyword evidence="4" id="KW-1185">Reference proteome</keyword>
<evidence type="ECO:0000313" key="3">
    <source>
        <dbReference type="EMBL" id="CAL1240067.1"/>
    </source>
</evidence>
<dbReference type="RefSeq" id="WP_348759581.1">
    <property type="nucleotide sequence ID" value="NZ_OZ026884.1"/>
</dbReference>
<dbReference type="InterPro" id="IPR029044">
    <property type="entry name" value="Nucleotide-diphossugar_trans"/>
</dbReference>
<dbReference type="Pfam" id="PF00535">
    <property type="entry name" value="Glycos_transf_2"/>
    <property type="match status" value="1"/>
</dbReference>
<name>A0ABM9NHI4_9GAMM</name>
<dbReference type="InterPro" id="IPR001173">
    <property type="entry name" value="Glyco_trans_2-like"/>
</dbReference>
<dbReference type="PANTHER" id="PTHR48090:SF7">
    <property type="entry name" value="RFBJ PROTEIN"/>
    <property type="match status" value="1"/>
</dbReference>
<protein>
    <submittedName>
        <fullName evidence="3">Glycosyl transferase family 2</fullName>
    </submittedName>
</protein>
<dbReference type="PANTHER" id="PTHR48090">
    <property type="entry name" value="UNDECAPRENYL-PHOSPHATE 4-DEOXY-4-FORMAMIDO-L-ARABINOSE TRANSFERASE-RELATED"/>
    <property type="match status" value="1"/>
</dbReference>
<keyword evidence="1" id="KW-1133">Transmembrane helix</keyword>
<proteinExistence type="predicted"/>
<dbReference type="GO" id="GO:0016740">
    <property type="term" value="F:transferase activity"/>
    <property type="evidence" value="ECO:0007669"/>
    <property type="project" value="UniProtKB-KW"/>
</dbReference>
<dbReference type="Gene3D" id="3.90.550.10">
    <property type="entry name" value="Spore Coat Polysaccharide Biosynthesis Protein SpsA, Chain A"/>
    <property type="match status" value="1"/>
</dbReference>
<gene>
    <name evidence="3" type="ORF">MECH1_V1_1291</name>
</gene>